<dbReference type="InterPro" id="IPR037171">
    <property type="entry name" value="NagB/RpiA_transferase-like"/>
</dbReference>
<dbReference type="Pfam" id="PF00455">
    <property type="entry name" value="DeoRC"/>
    <property type="match status" value="1"/>
</dbReference>
<dbReference type="Pfam" id="PF08220">
    <property type="entry name" value="HTH_DeoR"/>
    <property type="match status" value="1"/>
</dbReference>
<dbReference type="GO" id="GO:0003700">
    <property type="term" value="F:DNA-binding transcription factor activity"/>
    <property type="evidence" value="ECO:0007669"/>
    <property type="project" value="InterPro"/>
</dbReference>
<dbReference type="EMBL" id="QICM01000048">
    <property type="protein sequence ID" value="PXV61062.1"/>
    <property type="molecule type" value="Genomic_DNA"/>
</dbReference>
<protein>
    <submittedName>
        <fullName evidence="5">DeoR family transcriptional regulator</fullName>
    </submittedName>
</protein>
<proteinExistence type="predicted"/>
<organism evidence="5 6">
    <name type="scientific">Halanaerobium congolense</name>
    <dbReference type="NCBI Taxonomy" id="54121"/>
    <lineage>
        <taxon>Bacteria</taxon>
        <taxon>Bacillati</taxon>
        <taxon>Bacillota</taxon>
        <taxon>Clostridia</taxon>
        <taxon>Halanaerobiales</taxon>
        <taxon>Halanaerobiaceae</taxon>
        <taxon>Halanaerobium</taxon>
    </lineage>
</organism>
<dbReference type="InterPro" id="IPR036388">
    <property type="entry name" value="WH-like_DNA-bd_sf"/>
</dbReference>
<dbReference type="Proteomes" id="UP000247389">
    <property type="component" value="Unassembled WGS sequence"/>
</dbReference>
<dbReference type="SUPFAM" id="SSF46785">
    <property type="entry name" value="Winged helix' DNA-binding domain"/>
    <property type="match status" value="1"/>
</dbReference>
<comment type="caution">
    <text evidence="5">The sequence shown here is derived from an EMBL/GenBank/DDBJ whole genome shotgun (WGS) entry which is preliminary data.</text>
</comment>
<dbReference type="GO" id="GO:0003677">
    <property type="term" value="F:DNA binding"/>
    <property type="evidence" value="ECO:0007669"/>
    <property type="project" value="UniProtKB-KW"/>
</dbReference>
<sequence length="253" mass="28811">MTIERRKNFIVNKLKEKGEVEVHNLSEKLDVSEMTIRRDLKKLEEEGVLIRNHGGAVYPVVLNEEISYQSKQTKNREEKNRIGREALKYIKDGKVLFIDAGTTCFELAKKLNTFKNLTVVTNDIRIANELYTKSNIELYCTGGFVQSQVGAMLGEHTKKIIESLNIDIAFVGTSSIDNELFLSTPTREKAVLKQKIIKSGNKSILLSDHSKFGKKSLHKICKIDQFNTFITDKKIQKTNFEEVNDTDVELVVV</sequence>
<dbReference type="Gene3D" id="3.40.50.1360">
    <property type="match status" value="1"/>
</dbReference>
<dbReference type="RefSeq" id="WP_110301310.1">
    <property type="nucleotide sequence ID" value="NZ_QICM01000048.1"/>
</dbReference>
<dbReference type="SMART" id="SM01134">
    <property type="entry name" value="DeoRC"/>
    <property type="match status" value="1"/>
</dbReference>
<dbReference type="InterPro" id="IPR036390">
    <property type="entry name" value="WH_DNA-bd_sf"/>
</dbReference>
<dbReference type="Gene3D" id="1.10.10.10">
    <property type="entry name" value="Winged helix-like DNA-binding domain superfamily/Winged helix DNA-binding domain"/>
    <property type="match status" value="1"/>
</dbReference>
<dbReference type="InterPro" id="IPR018356">
    <property type="entry name" value="Tscrpt_reg_HTH_DeoR_CS"/>
</dbReference>
<dbReference type="PANTHER" id="PTHR30363:SF46">
    <property type="entry name" value="LYSR FAMILY TRANSCRIPTIONAL REGULATOR"/>
    <property type="match status" value="1"/>
</dbReference>
<reference evidence="5 6" key="1">
    <citation type="submission" date="2018-04" db="EMBL/GenBank/DDBJ databases">
        <title>Subsurface microbial communities from deep shales in Ohio and West Virginia, USA.</title>
        <authorList>
            <person name="Wrighton K."/>
        </authorList>
    </citation>
    <scope>NUCLEOTIDE SEQUENCE [LARGE SCALE GENOMIC DNA]</scope>
    <source>
        <strain evidence="5 6">MSL28</strain>
    </source>
</reference>
<gene>
    <name evidence="5" type="ORF">C8C78_1488</name>
</gene>
<evidence type="ECO:0000256" key="3">
    <source>
        <dbReference type="ARBA" id="ARBA00023163"/>
    </source>
</evidence>
<keyword evidence="2" id="KW-0238">DNA-binding</keyword>
<dbReference type="AlphaFoldDB" id="A0A318DVY9"/>
<dbReference type="PANTHER" id="PTHR30363">
    <property type="entry name" value="HTH-TYPE TRANSCRIPTIONAL REGULATOR SRLR-RELATED"/>
    <property type="match status" value="1"/>
</dbReference>
<dbReference type="SUPFAM" id="SSF100950">
    <property type="entry name" value="NagB/RpiA/CoA transferase-like"/>
    <property type="match status" value="1"/>
</dbReference>
<keyword evidence="1" id="KW-0805">Transcription regulation</keyword>
<dbReference type="InterPro" id="IPR001034">
    <property type="entry name" value="DeoR_HTH"/>
</dbReference>
<evidence type="ECO:0000256" key="2">
    <source>
        <dbReference type="ARBA" id="ARBA00023125"/>
    </source>
</evidence>
<accession>A0A318DVY9</accession>
<feature type="domain" description="HTH deoR-type" evidence="4">
    <location>
        <begin position="3"/>
        <end position="58"/>
    </location>
</feature>
<dbReference type="PROSITE" id="PS00894">
    <property type="entry name" value="HTH_DEOR_1"/>
    <property type="match status" value="1"/>
</dbReference>
<dbReference type="SMART" id="SM00420">
    <property type="entry name" value="HTH_DEOR"/>
    <property type="match status" value="1"/>
</dbReference>
<dbReference type="InterPro" id="IPR014036">
    <property type="entry name" value="DeoR-like_C"/>
</dbReference>
<dbReference type="PRINTS" id="PR00037">
    <property type="entry name" value="HTHLACR"/>
</dbReference>
<keyword evidence="3" id="KW-0804">Transcription</keyword>
<dbReference type="PROSITE" id="PS51000">
    <property type="entry name" value="HTH_DEOR_2"/>
    <property type="match status" value="1"/>
</dbReference>
<evidence type="ECO:0000313" key="6">
    <source>
        <dbReference type="Proteomes" id="UP000247389"/>
    </source>
</evidence>
<evidence type="ECO:0000259" key="4">
    <source>
        <dbReference type="PROSITE" id="PS51000"/>
    </source>
</evidence>
<evidence type="ECO:0000313" key="5">
    <source>
        <dbReference type="EMBL" id="PXV61062.1"/>
    </source>
</evidence>
<dbReference type="InterPro" id="IPR050313">
    <property type="entry name" value="Carb_Metab_HTH_regulators"/>
</dbReference>
<name>A0A318DVY9_9FIRM</name>
<evidence type="ECO:0000256" key="1">
    <source>
        <dbReference type="ARBA" id="ARBA00023015"/>
    </source>
</evidence>